<dbReference type="PANTHER" id="PTHR38165:SF1">
    <property type="entry name" value="GLUCANASE B"/>
    <property type="match status" value="1"/>
</dbReference>
<accession>A0A0A1SYP6</accession>
<dbReference type="STRING" id="1531966.A0A0A1SYP6"/>
<organism evidence="2 3">
    <name type="scientific">[Torrubiella] hemipterigena</name>
    <dbReference type="NCBI Taxonomy" id="1531966"/>
    <lineage>
        <taxon>Eukaryota</taxon>
        <taxon>Fungi</taxon>
        <taxon>Dikarya</taxon>
        <taxon>Ascomycota</taxon>
        <taxon>Pezizomycotina</taxon>
        <taxon>Sordariomycetes</taxon>
        <taxon>Hypocreomycetidae</taxon>
        <taxon>Hypocreales</taxon>
        <taxon>Clavicipitaceae</taxon>
        <taxon>Clavicipitaceae incertae sedis</taxon>
        <taxon>'Torrubiella' clade</taxon>
    </lineage>
</organism>
<dbReference type="Proteomes" id="UP000039046">
    <property type="component" value="Unassembled WGS sequence"/>
</dbReference>
<feature type="domain" description="GH64" evidence="1">
    <location>
        <begin position="2"/>
        <end position="68"/>
    </location>
</feature>
<name>A0A0A1SYP6_9HYPO</name>
<reference evidence="2 3" key="1">
    <citation type="journal article" date="2015" name="Genome Announc.">
        <title>Draft Genome Sequence and Gene Annotation of the Entomopathogenic Fungus Verticillium hemipterigenum.</title>
        <authorList>
            <person name="Horn F."/>
            <person name="Habel A."/>
            <person name="Scharf D.H."/>
            <person name="Dworschak J."/>
            <person name="Brakhage A.A."/>
            <person name="Guthke R."/>
            <person name="Hertweck C."/>
            <person name="Linde J."/>
        </authorList>
    </citation>
    <scope>NUCLEOTIDE SEQUENCE [LARGE SCALE GENOMIC DNA]</scope>
</reference>
<protein>
    <recommendedName>
        <fullName evidence="1">GH64 domain-containing protein</fullName>
    </recommendedName>
</protein>
<dbReference type="OrthoDB" id="5290283at2759"/>
<dbReference type="InterPro" id="IPR032477">
    <property type="entry name" value="Glyco_hydro_64"/>
</dbReference>
<dbReference type="AlphaFoldDB" id="A0A0A1SYP6"/>
<gene>
    <name evidence="2" type="ORF">VHEMI05730</name>
</gene>
<proteinExistence type="predicted"/>
<dbReference type="InterPro" id="IPR037176">
    <property type="entry name" value="Osmotin/thaumatin-like_sf"/>
</dbReference>
<dbReference type="Pfam" id="PF16483">
    <property type="entry name" value="Glyco_hydro_64"/>
    <property type="match status" value="1"/>
</dbReference>
<dbReference type="PANTHER" id="PTHR38165">
    <property type="match status" value="1"/>
</dbReference>
<dbReference type="EMBL" id="CDHN01000003">
    <property type="protein sequence ID" value="CEJ89916.1"/>
    <property type="molecule type" value="Genomic_DNA"/>
</dbReference>
<evidence type="ECO:0000313" key="3">
    <source>
        <dbReference type="Proteomes" id="UP000039046"/>
    </source>
</evidence>
<dbReference type="Gene3D" id="2.60.110.10">
    <property type="entry name" value="Thaumatin"/>
    <property type="match status" value="1"/>
</dbReference>
<evidence type="ECO:0000313" key="2">
    <source>
        <dbReference type="EMBL" id="CEJ89916.1"/>
    </source>
</evidence>
<sequence>MNNNQPENENIQSYYNEAITNHYARLCHEASVQGRGYAFHYDDVSSTNGVDQSGFVNDGQPAELTIWVGSPLEG</sequence>
<dbReference type="InterPro" id="IPR037398">
    <property type="entry name" value="Glyco_hydro_64_fam"/>
</dbReference>
<keyword evidence="3" id="KW-1185">Reference proteome</keyword>
<dbReference type="HOGENOM" id="CLU_2689551_0_0_1"/>
<evidence type="ECO:0000259" key="1">
    <source>
        <dbReference type="Pfam" id="PF16483"/>
    </source>
</evidence>